<evidence type="ECO:0000256" key="1">
    <source>
        <dbReference type="ARBA" id="ARBA00001974"/>
    </source>
</evidence>
<dbReference type="InterPro" id="IPR036188">
    <property type="entry name" value="FAD/NAD-bd_sf"/>
</dbReference>
<evidence type="ECO:0000313" key="9">
    <source>
        <dbReference type="Proteomes" id="UP000199045"/>
    </source>
</evidence>
<dbReference type="GO" id="GO:0050660">
    <property type="term" value="F:flavin adenine dinucleotide binding"/>
    <property type="evidence" value="ECO:0007669"/>
    <property type="project" value="InterPro"/>
</dbReference>
<evidence type="ECO:0000259" key="7">
    <source>
        <dbReference type="Pfam" id="PF05199"/>
    </source>
</evidence>
<sequence>MINLNLHAKDANTYDAIVIGSGISGGWAAKELCEKGLKVLMLERGRQFEHIKDYTNATKAPWEVQHRGMLTTKQDKEHPYLIRDRPFDEFNESYWLKDVESPYVEKKRFDWVRPDIVGGKSIMWGRGSLRLSEMDFEANAKEGIGIDWPIRYKDIAPWYDHVEAFAGISGQAEGLPHLPDGIFQPPMEMNCLEKAVKARIEAAYPARRVTMYRMANLTKAIGDRSACNYRNRCARGCPFGAYFSTQSSTLPAAVKTGNLTLRPDSIVNSLIYDESKGKVTGVRVIDKHTKEMTEYYARIFFVNASAMGSTFILLNSTSNRFPQGLGNDNGILGHYLMDHHFHAGASGTSDEFEDKYYFGQRPAGLYIPRFRNIGKDKRSYLRGFGYSCYSGRGDWARGIAELGIGAAYKEYLSEPGPWQLGLMGFGECLPYYDNMVSLDHSMKDAWGQPVLQFNCDFRENEMQMRKDMDQDAVEMLEAAGLKNVRPFRRNSYPGMAIHEMGTARMGNDPATSILNKWNQVHSAKNVFVTDGACMTSSACQNPSLTYMALTARAADYAVKALKRMEL</sequence>
<dbReference type="Proteomes" id="UP000199045">
    <property type="component" value="Unassembled WGS sequence"/>
</dbReference>
<dbReference type="AlphaFoldDB" id="A0A1G8CIC5"/>
<dbReference type="Pfam" id="PF00732">
    <property type="entry name" value="GMC_oxred_N"/>
    <property type="match status" value="1"/>
</dbReference>
<protein>
    <submittedName>
        <fullName evidence="8">Choline dehydrogenase</fullName>
    </submittedName>
</protein>
<dbReference type="GO" id="GO:0016614">
    <property type="term" value="F:oxidoreductase activity, acting on CH-OH group of donors"/>
    <property type="evidence" value="ECO:0007669"/>
    <property type="project" value="InterPro"/>
</dbReference>
<comment type="cofactor">
    <cofactor evidence="1">
        <name>FAD</name>
        <dbReference type="ChEBI" id="CHEBI:57692"/>
    </cofactor>
</comment>
<comment type="similarity">
    <text evidence="2">Belongs to the GMC oxidoreductase family.</text>
</comment>
<evidence type="ECO:0000256" key="3">
    <source>
        <dbReference type="ARBA" id="ARBA00022630"/>
    </source>
</evidence>
<evidence type="ECO:0000256" key="5">
    <source>
        <dbReference type="ARBA" id="ARBA00023002"/>
    </source>
</evidence>
<proteinExistence type="inferred from homology"/>
<name>A0A1G8CIC5_CHIFI</name>
<feature type="domain" description="Glucose-methanol-choline oxidoreductase C-terminal" evidence="7">
    <location>
        <begin position="430"/>
        <end position="549"/>
    </location>
</feature>
<dbReference type="STRING" id="104663.SAMN04488121_112153"/>
<dbReference type="SUPFAM" id="SSF54373">
    <property type="entry name" value="FAD-linked reductases, C-terminal domain"/>
    <property type="match status" value="1"/>
</dbReference>
<dbReference type="Gene3D" id="3.50.50.60">
    <property type="entry name" value="FAD/NAD(P)-binding domain"/>
    <property type="match status" value="2"/>
</dbReference>
<dbReference type="InterPro" id="IPR007867">
    <property type="entry name" value="GMC_OxRtase_C"/>
</dbReference>
<accession>A0A1G8CIC5</accession>
<evidence type="ECO:0000256" key="4">
    <source>
        <dbReference type="ARBA" id="ARBA00022827"/>
    </source>
</evidence>
<keyword evidence="5" id="KW-0560">Oxidoreductase</keyword>
<dbReference type="PANTHER" id="PTHR42784:SF1">
    <property type="entry name" value="PYRANOSE 2-OXIDASE"/>
    <property type="match status" value="1"/>
</dbReference>
<dbReference type="SUPFAM" id="SSF51905">
    <property type="entry name" value="FAD/NAD(P)-binding domain"/>
    <property type="match status" value="1"/>
</dbReference>
<evidence type="ECO:0000256" key="2">
    <source>
        <dbReference type="ARBA" id="ARBA00010790"/>
    </source>
</evidence>
<keyword evidence="3" id="KW-0285">Flavoprotein</keyword>
<dbReference type="PANTHER" id="PTHR42784">
    <property type="entry name" value="PYRANOSE 2-OXIDASE"/>
    <property type="match status" value="1"/>
</dbReference>
<keyword evidence="4" id="KW-0274">FAD</keyword>
<evidence type="ECO:0000313" key="8">
    <source>
        <dbReference type="EMBL" id="SDH45166.1"/>
    </source>
</evidence>
<dbReference type="OrthoDB" id="9787779at2"/>
<dbReference type="RefSeq" id="WP_089838207.1">
    <property type="nucleotide sequence ID" value="NZ_FNBN01000012.1"/>
</dbReference>
<dbReference type="InterPro" id="IPR000172">
    <property type="entry name" value="GMC_OxRdtase_N"/>
</dbReference>
<gene>
    <name evidence="8" type="ORF">SAMN04488121_112153</name>
</gene>
<dbReference type="InterPro" id="IPR051473">
    <property type="entry name" value="P2Ox-like"/>
</dbReference>
<organism evidence="8 9">
    <name type="scientific">Chitinophaga filiformis</name>
    <name type="common">Myxococcus filiformis</name>
    <name type="synonym">Flexibacter filiformis</name>
    <dbReference type="NCBI Taxonomy" id="104663"/>
    <lineage>
        <taxon>Bacteria</taxon>
        <taxon>Pseudomonadati</taxon>
        <taxon>Bacteroidota</taxon>
        <taxon>Chitinophagia</taxon>
        <taxon>Chitinophagales</taxon>
        <taxon>Chitinophagaceae</taxon>
        <taxon>Chitinophaga</taxon>
    </lineage>
</organism>
<evidence type="ECO:0000259" key="6">
    <source>
        <dbReference type="Pfam" id="PF00732"/>
    </source>
</evidence>
<dbReference type="Pfam" id="PF05199">
    <property type="entry name" value="GMC_oxred_C"/>
    <property type="match status" value="1"/>
</dbReference>
<reference evidence="8 9" key="1">
    <citation type="submission" date="2016-10" db="EMBL/GenBank/DDBJ databases">
        <authorList>
            <person name="de Groot N.N."/>
        </authorList>
    </citation>
    <scope>NUCLEOTIDE SEQUENCE [LARGE SCALE GENOMIC DNA]</scope>
    <source>
        <strain evidence="8 9">DSM 527</strain>
    </source>
</reference>
<dbReference type="EMBL" id="FNBN01000012">
    <property type="protein sequence ID" value="SDH45166.1"/>
    <property type="molecule type" value="Genomic_DNA"/>
</dbReference>
<feature type="domain" description="Glucose-methanol-choline oxidoreductase N-terminal" evidence="6">
    <location>
        <begin position="105"/>
        <end position="339"/>
    </location>
</feature>